<dbReference type="Proteomes" id="UP000694460">
    <property type="component" value="Unassembled WGS sequence"/>
</dbReference>
<gene>
    <name evidence="1" type="ORF">JOF57_001701</name>
</gene>
<organism evidence="1 2">
    <name type="scientific">Mycolicibacterium lutetiense</name>
    <dbReference type="NCBI Taxonomy" id="1641992"/>
    <lineage>
        <taxon>Bacteria</taxon>
        <taxon>Bacillati</taxon>
        <taxon>Actinomycetota</taxon>
        <taxon>Actinomycetes</taxon>
        <taxon>Mycobacteriales</taxon>
        <taxon>Mycobacteriaceae</taxon>
        <taxon>Mycolicibacterium</taxon>
    </lineage>
</organism>
<reference evidence="1 2" key="1">
    <citation type="submission" date="2021-03" db="EMBL/GenBank/DDBJ databases">
        <title>Sequencing the genomes of 1000 actinobacteria strains.</title>
        <authorList>
            <person name="Klenk H.-P."/>
        </authorList>
    </citation>
    <scope>NUCLEOTIDE SEQUENCE [LARGE SCALE GENOMIC DNA]</scope>
    <source>
        <strain evidence="1 2">DSM 46713</strain>
    </source>
</reference>
<sequence length="35" mass="3605">MSSGRIHASRAITVDRSAGVDGVHGWLVEPSGELG</sequence>
<evidence type="ECO:0000313" key="1">
    <source>
        <dbReference type="EMBL" id="MBP2451816.1"/>
    </source>
</evidence>
<dbReference type="EMBL" id="JAGIOP010000001">
    <property type="protein sequence ID" value="MBP2451816.1"/>
    <property type="molecule type" value="Genomic_DNA"/>
</dbReference>
<proteinExistence type="predicted"/>
<comment type="caution">
    <text evidence="1">The sequence shown here is derived from an EMBL/GenBank/DDBJ whole genome shotgun (WGS) entry which is preliminary data.</text>
</comment>
<evidence type="ECO:0000313" key="2">
    <source>
        <dbReference type="Proteomes" id="UP000694460"/>
    </source>
</evidence>
<keyword evidence="2" id="KW-1185">Reference proteome</keyword>
<name>A0ABS4ZRJ2_9MYCO</name>
<protein>
    <submittedName>
        <fullName evidence="1">Uncharacterized protein</fullName>
    </submittedName>
</protein>
<accession>A0ABS4ZRJ2</accession>